<dbReference type="GeneID" id="98002066"/>
<dbReference type="PIRSF" id="PIRSF037847">
    <property type="entry name" value="NiaR"/>
    <property type="match status" value="1"/>
</dbReference>
<dbReference type="InterPro" id="IPR013196">
    <property type="entry name" value="HTH_11"/>
</dbReference>
<feature type="binding site" evidence="1">
    <location>
        <position position="149"/>
    </location>
    <ligand>
        <name>Ni(2+)</name>
        <dbReference type="ChEBI" id="CHEBI:49786"/>
    </ligand>
</feature>
<feature type="domain" description="3H" evidence="2">
    <location>
        <begin position="76"/>
        <end position="172"/>
    </location>
</feature>
<dbReference type="AlphaFoldDB" id="B6GA71"/>
<dbReference type="HOGENOM" id="CLU_108798_0_0_11"/>
<dbReference type="STRING" id="445975.COLSTE_00967"/>
<dbReference type="PANTHER" id="PTHR40068:SF1">
    <property type="entry name" value="TRANSCRIPTION REPRESSOR NIAR-RELATED"/>
    <property type="match status" value="1"/>
</dbReference>
<evidence type="ECO:0000313" key="4">
    <source>
        <dbReference type="EMBL" id="EEA90926.1"/>
    </source>
</evidence>
<dbReference type="eggNOG" id="COG1827">
    <property type="taxonomic scope" value="Bacteria"/>
</dbReference>
<reference evidence="4 5" key="2">
    <citation type="submission" date="2008-10" db="EMBL/GenBank/DDBJ databases">
        <authorList>
            <person name="Fulton L."/>
            <person name="Clifton S."/>
            <person name="Fulton B."/>
            <person name="Xu J."/>
            <person name="Minx P."/>
            <person name="Pepin K.H."/>
            <person name="Johnson M."/>
            <person name="Thiruvilangam P."/>
            <person name="Bhonagiri V."/>
            <person name="Nash W.E."/>
            <person name="Mardis E.R."/>
            <person name="Wilson R.K."/>
        </authorList>
    </citation>
    <scope>NUCLEOTIDE SEQUENCE [LARGE SCALE GENOMIC DNA]</scope>
    <source>
        <strain evidence="4 5">DSM 13279</strain>
    </source>
</reference>
<dbReference type="SUPFAM" id="SSF46785">
    <property type="entry name" value="Winged helix' DNA-binding domain"/>
    <property type="match status" value="1"/>
</dbReference>
<dbReference type="Gene3D" id="1.10.10.10">
    <property type="entry name" value="Winged helix-like DNA-binding domain superfamily/Winged helix DNA-binding domain"/>
    <property type="match status" value="1"/>
</dbReference>
<dbReference type="InterPro" id="IPR004173">
    <property type="entry name" value="3H_domain"/>
</dbReference>
<evidence type="ECO:0000313" key="5">
    <source>
        <dbReference type="Proteomes" id="UP000003560"/>
    </source>
</evidence>
<dbReference type="Pfam" id="PF02829">
    <property type="entry name" value="3H"/>
    <property type="match status" value="1"/>
</dbReference>
<feature type="binding site" evidence="1">
    <location>
        <position position="80"/>
    </location>
    <ligand>
        <name>Ni(2+)</name>
        <dbReference type="ChEBI" id="CHEBI:49786"/>
    </ligand>
</feature>
<reference evidence="4 5" key="1">
    <citation type="submission" date="2008-10" db="EMBL/GenBank/DDBJ databases">
        <title>Draft genome sequence of Collinsella stercoris (DSM 13279).</title>
        <authorList>
            <person name="Sudarsanam P."/>
            <person name="Ley R."/>
            <person name="Guruge J."/>
            <person name="Turnbaugh P.J."/>
            <person name="Mahowald M."/>
            <person name="Liep D."/>
            <person name="Gordon J."/>
        </authorList>
    </citation>
    <scope>NUCLEOTIDE SEQUENCE [LARGE SCALE GENOMIC DNA]</scope>
    <source>
        <strain evidence="4 5">DSM 13279</strain>
    </source>
</reference>
<organism evidence="4 5">
    <name type="scientific">Collinsella stercoris DSM 13279</name>
    <dbReference type="NCBI Taxonomy" id="445975"/>
    <lineage>
        <taxon>Bacteria</taxon>
        <taxon>Bacillati</taxon>
        <taxon>Actinomycetota</taxon>
        <taxon>Coriobacteriia</taxon>
        <taxon>Coriobacteriales</taxon>
        <taxon>Coriobacteriaceae</taxon>
        <taxon>Collinsella</taxon>
    </lineage>
</organism>
<dbReference type="PANTHER" id="PTHR40068">
    <property type="entry name" value="TRANSCRIPTION REPRESSOR NIAR-RELATED"/>
    <property type="match status" value="1"/>
</dbReference>
<feature type="binding site" evidence="1">
    <location>
        <position position="88"/>
    </location>
    <ligand>
        <name>Ni(2+)</name>
        <dbReference type="ChEBI" id="CHEBI:49786"/>
    </ligand>
</feature>
<comment type="caution">
    <text evidence="4">The sequence shown here is derived from an EMBL/GenBank/DDBJ whole genome shotgun (WGS) entry which is preliminary data.</text>
</comment>
<keyword evidence="1" id="KW-0533">Nickel</keyword>
<evidence type="ECO:0000259" key="2">
    <source>
        <dbReference type="Pfam" id="PF02829"/>
    </source>
</evidence>
<sequence>MPLMGHERRDAILECLRGARCAVSGTSLAKTAGVSRQVIVQDIALLRADGHDIVATNRGYVLREGASEQSVPTRLIKVHHTVDQLEEELETIVDLGGTVQSVMVNHRAYGKITANLDIRSRTGIERYLEDIRTGKSTPLMTVTSGYHFHRISADNEAALDAIEQVLAAKGFLAEVLPYEKDNLDG</sequence>
<dbReference type="OrthoDB" id="9792661at2"/>
<gene>
    <name evidence="4" type="ORF">COLSTE_00967</name>
</gene>
<accession>B6GA71</accession>
<dbReference type="Gene3D" id="3.30.1340.20">
    <property type="entry name" value="3H domain"/>
    <property type="match status" value="1"/>
</dbReference>
<dbReference type="RefSeq" id="WP_006720624.1">
    <property type="nucleotide sequence ID" value="NZ_CP085935.1"/>
</dbReference>
<dbReference type="InterPro" id="IPR036388">
    <property type="entry name" value="WH-like_DNA-bd_sf"/>
</dbReference>
<keyword evidence="5" id="KW-1185">Reference proteome</keyword>
<feature type="domain" description="Helix-turn-helix type 11" evidence="3">
    <location>
        <begin position="8"/>
        <end position="60"/>
    </location>
</feature>
<dbReference type="InterPro" id="IPR035922">
    <property type="entry name" value="3H_dom_sf"/>
</dbReference>
<dbReference type="Proteomes" id="UP000003560">
    <property type="component" value="Unassembled WGS sequence"/>
</dbReference>
<name>B6GA71_9ACTN</name>
<dbReference type="Pfam" id="PF08279">
    <property type="entry name" value="HTH_11"/>
    <property type="match status" value="1"/>
</dbReference>
<evidence type="ECO:0000256" key="1">
    <source>
        <dbReference type="PIRSR" id="PIRSR037847-1"/>
    </source>
</evidence>
<keyword evidence="1" id="KW-0479">Metal-binding</keyword>
<dbReference type="InterPro" id="IPR026043">
    <property type="entry name" value="NadR"/>
</dbReference>
<dbReference type="EMBL" id="ABXJ01000055">
    <property type="protein sequence ID" value="EEA90926.1"/>
    <property type="molecule type" value="Genomic_DNA"/>
</dbReference>
<evidence type="ECO:0000259" key="3">
    <source>
        <dbReference type="Pfam" id="PF08279"/>
    </source>
</evidence>
<dbReference type="InterPro" id="IPR036390">
    <property type="entry name" value="WH_DNA-bd_sf"/>
</dbReference>
<dbReference type="SUPFAM" id="SSF75500">
    <property type="entry name" value="Putative transcriptional regulator TM1602, C-terminal domain"/>
    <property type="match status" value="1"/>
</dbReference>
<proteinExistence type="predicted"/>
<protein>
    <submittedName>
        <fullName evidence="4">HTH domain protein</fullName>
    </submittedName>
</protein>
<feature type="binding site" evidence="1">
    <location>
        <position position="147"/>
    </location>
    <ligand>
        <name>Ni(2+)</name>
        <dbReference type="ChEBI" id="CHEBI:49786"/>
    </ligand>
</feature>
<dbReference type="GO" id="GO:0046872">
    <property type="term" value="F:metal ion binding"/>
    <property type="evidence" value="ECO:0007669"/>
    <property type="project" value="UniProtKB-KW"/>
</dbReference>